<proteinExistence type="predicted"/>
<organism evidence="2">
    <name type="scientific">Candidatus Moduliflexus flocculans</name>
    <dbReference type="NCBI Taxonomy" id="1499966"/>
    <lineage>
        <taxon>Bacteria</taxon>
        <taxon>Candidatus Moduliflexota</taxon>
        <taxon>Candidatus Moduliflexia</taxon>
        <taxon>Candidatus Moduliflexales</taxon>
        <taxon>Candidatus Moduliflexaceae</taxon>
    </lineage>
</organism>
<evidence type="ECO:0000259" key="1">
    <source>
        <dbReference type="Pfam" id="PF01850"/>
    </source>
</evidence>
<protein>
    <recommendedName>
        <fullName evidence="1">PIN domain-containing protein</fullName>
    </recommendedName>
</protein>
<reference evidence="2" key="1">
    <citation type="journal article" date="2015" name="PeerJ">
        <title>First genomic representation of candidate bacterial phylum KSB3 points to enhanced environmental sensing as a trigger of wastewater bulking.</title>
        <authorList>
            <person name="Sekiguchi Y."/>
            <person name="Ohashi A."/>
            <person name="Parks D.H."/>
            <person name="Yamauchi T."/>
            <person name="Tyson G.W."/>
            <person name="Hugenholtz P."/>
        </authorList>
    </citation>
    <scope>NUCLEOTIDE SEQUENCE [LARGE SCALE GENOMIC DNA]</scope>
</reference>
<gene>
    <name evidence="2" type="ORF">U14_04409</name>
</gene>
<accession>A0A0S6W0H5</accession>
<name>A0A0S6W0H5_9BACT</name>
<dbReference type="Proteomes" id="UP000030700">
    <property type="component" value="Unassembled WGS sequence"/>
</dbReference>
<dbReference type="EMBL" id="DF820459">
    <property type="protein sequence ID" value="GAK53149.1"/>
    <property type="molecule type" value="Genomic_DNA"/>
</dbReference>
<evidence type="ECO:0000313" key="2">
    <source>
        <dbReference type="EMBL" id="GAK53149.1"/>
    </source>
</evidence>
<dbReference type="STRING" id="1499966.U14_04409"/>
<sequence length="146" mass="16774">MMKLAYIDSCIYIARFEGIPSYQKVMTEHLFALAQDGWLACISELVMLETLCKPLKTGQHALIEQYRHLFDALNLLKNYPDLFEDAQRIMQNEGLNVIDALHVSIAVHDHCQLFVTSDPHFRSLKTIRPYWIDLSDSAPPVGVIER</sequence>
<evidence type="ECO:0000313" key="3">
    <source>
        <dbReference type="Proteomes" id="UP000030700"/>
    </source>
</evidence>
<dbReference type="HOGENOM" id="CLU_125353_1_1_0"/>
<dbReference type="Gene3D" id="3.40.50.1010">
    <property type="entry name" value="5'-nuclease"/>
    <property type="match status" value="1"/>
</dbReference>
<keyword evidence="3" id="KW-1185">Reference proteome</keyword>
<dbReference type="InterPro" id="IPR029060">
    <property type="entry name" value="PIN-like_dom_sf"/>
</dbReference>
<dbReference type="SUPFAM" id="SSF88723">
    <property type="entry name" value="PIN domain-like"/>
    <property type="match status" value="1"/>
</dbReference>
<dbReference type="AlphaFoldDB" id="A0A0S6W0H5"/>
<feature type="domain" description="PIN" evidence="1">
    <location>
        <begin position="39"/>
        <end position="124"/>
    </location>
</feature>
<dbReference type="CDD" id="cd09854">
    <property type="entry name" value="PIN_VapC-like"/>
    <property type="match status" value="1"/>
</dbReference>
<dbReference type="InterPro" id="IPR002716">
    <property type="entry name" value="PIN_dom"/>
</dbReference>
<dbReference type="Pfam" id="PF01850">
    <property type="entry name" value="PIN"/>
    <property type="match status" value="1"/>
</dbReference>